<evidence type="ECO:0000313" key="4">
    <source>
        <dbReference type="EMBL" id="MFB9907828.1"/>
    </source>
</evidence>
<keyword evidence="2" id="KW-0479">Metal-binding</keyword>
<keyword evidence="3" id="KW-0408">Iron</keyword>
<dbReference type="InterPro" id="IPR042244">
    <property type="entry name" value="HypD_2_sf"/>
</dbReference>
<evidence type="ECO:0000256" key="1">
    <source>
        <dbReference type="ARBA" id="ARBA00007888"/>
    </source>
</evidence>
<protein>
    <submittedName>
        <fullName evidence="4">Hydrogenase formation protein HypD</fullName>
    </submittedName>
</protein>
<sequence length="375" mass="41386">MRFVDEYRDADKAKALSAMIADLCEPGREYKFMEVCGGHTHTIYKHGIEDYLPENITLVHGPGCPVCVIPMGRIDDAIHIARGPGVVMTSFGDMMRVPGSGGNFFDSNAEGTTIRMVYSPLDALKIARQRPDQQVVFMAIGFETTAPSTAVTVLRAAKEGIGNFSVFCNHVTIIPAIKAILDSPDQRLDGFIGPGHVSTVIGCQPYEFIAREYGKPIVVAGFEPLDILQSVYLLMRQIEEGRSEVENQYSRVVPWQGNPTALRAIGEVMELRPYFEWRGLGFISHSALRMRAKYADFDAEHRYELPGVRVADPKACQCGEVLKGVLKPWECKVFGTACTPETPIGTCMVSPEGACAAYYNFGRFSRERVRGASAR</sequence>
<keyword evidence="5" id="KW-1185">Reference proteome</keyword>
<reference evidence="4 5" key="1">
    <citation type="submission" date="2024-09" db="EMBL/GenBank/DDBJ databases">
        <authorList>
            <person name="Sun Q."/>
            <person name="Mori K."/>
        </authorList>
    </citation>
    <scope>NUCLEOTIDE SEQUENCE [LARGE SCALE GENOMIC DNA]</scope>
    <source>
        <strain evidence="4 5">TBRC 7907</strain>
    </source>
</reference>
<evidence type="ECO:0000313" key="5">
    <source>
        <dbReference type="Proteomes" id="UP001589693"/>
    </source>
</evidence>
<name>A0ABV6A5Y3_9PSEU</name>
<dbReference type="InterPro" id="IPR042243">
    <property type="entry name" value="HypD_1"/>
</dbReference>
<gene>
    <name evidence="4" type="primary">hypD</name>
    <name evidence="4" type="ORF">ACFFQA_28160</name>
</gene>
<dbReference type="PANTHER" id="PTHR30149">
    <property type="entry name" value="HYDROGENASE PROTEIN ASSEMBLY PROTEIN HYPD"/>
    <property type="match status" value="1"/>
</dbReference>
<dbReference type="Gene3D" id="3.40.50.11750">
    <property type="entry name" value="HypD, alpha/beta domain 1"/>
    <property type="match status" value="2"/>
</dbReference>
<dbReference type="NCBIfam" id="TIGR00075">
    <property type="entry name" value="hypD"/>
    <property type="match status" value="1"/>
</dbReference>
<dbReference type="PANTHER" id="PTHR30149:SF0">
    <property type="entry name" value="HYDROGENASE MATURATION FACTOR HYPD"/>
    <property type="match status" value="1"/>
</dbReference>
<dbReference type="RefSeq" id="WP_377858690.1">
    <property type="nucleotide sequence ID" value="NZ_JBHLZU010000024.1"/>
</dbReference>
<proteinExistence type="inferred from homology"/>
<evidence type="ECO:0000256" key="3">
    <source>
        <dbReference type="ARBA" id="ARBA00023004"/>
    </source>
</evidence>
<comment type="caution">
    <text evidence="4">The sequence shown here is derived from an EMBL/GenBank/DDBJ whole genome shotgun (WGS) entry which is preliminary data.</text>
</comment>
<dbReference type="EMBL" id="JBHLZU010000024">
    <property type="protein sequence ID" value="MFB9907828.1"/>
    <property type="molecule type" value="Genomic_DNA"/>
</dbReference>
<organism evidence="4 5">
    <name type="scientific">Allokutzneria oryzae</name>
    <dbReference type="NCBI Taxonomy" id="1378989"/>
    <lineage>
        <taxon>Bacteria</taxon>
        <taxon>Bacillati</taxon>
        <taxon>Actinomycetota</taxon>
        <taxon>Actinomycetes</taxon>
        <taxon>Pseudonocardiales</taxon>
        <taxon>Pseudonocardiaceae</taxon>
        <taxon>Allokutzneria</taxon>
    </lineage>
</organism>
<dbReference type="Pfam" id="PF01924">
    <property type="entry name" value="HypD"/>
    <property type="match status" value="1"/>
</dbReference>
<dbReference type="Proteomes" id="UP001589693">
    <property type="component" value="Unassembled WGS sequence"/>
</dbReference>
<dbReference type="InterPro" id="IPR002780">
    <property type="entry name" value="Hyd_form_HypD"/>
</dbReference>
<dbReference type="Gene3D" id="6.10.20.100">
    <property type="match status" value="1"/>
</dbReference>
<evidence type="ECO:0000256" key="2">
    <source>
        <dbReference type="ARBA" id="ARBA00022723"/>
    </source>
</evidence>
<accession>A0ABV6A5Y3</accession>
<dbReference type="PIRSF" id="PIRSF005622">
    <property type="entry name" value="Hydrgn_mat_hypD"/>
    <property type="match status" value="1"/>
</dbReference>
<comment type="similarity">
    <text evidence="1">Belongs to the HypD family.</text>
</comment>